<keyword evidence="2" id="KW-1185">Reference proteome</keyword>
<comment type="caution">
    <text evidence="1">The sequence shown here is derived from an EMBL/GenBank/DDBJ whole genome shotgun (WGS) entry which is preliminary data.</text>
</comment>
<gene>
    <name evidence="1" type="ORF">CCACVL1_28564</name>
</gene>
<name>A0A1R3G626_COCAP</name>
<dbReference type="EMBL" id="AWWV01015166">
    <property type="protein sequence ID" value="OMO53531.1"/>
    <property type="molecule type" value="Genomic_DNA"/>
</dbReference>
<accession>A0A1R3G626</accession>
<dbReference type="OrthoDB" id="4348522at2759"/>
<dbReference type="Proteomes" id="UP000188268">
    <property type="component" value="Unassembled WGS sequence"/>
</dbReference>
<dbReference type="STRING" id="210143.A0A1R3G626"/>
<evidence type="ECO:0000313" key="1">
    <source>
        <dbReference type="EMBL" id="OMO53531.1"/>
    </source>
</evidence>
<dbReference type="AlphaFoldDB" id="A0A1R3G626"/>
<proteinExistence type="predicted"/>
<dbReference type="Gramene" id="OMO53531">
    <property type="protein sequence ID" value="OMO53531"/>
    <property type="gene ID" value="CCACVL1_28564"/>
</dbReference>
<reference evidence="1 2" key="1">
    <citation type="submission" date="2013-09" db="EMBL/GenBank/DDBJ databases">
        <title>Corchorus capsularis genome sequencing.</title>
        <authorList>
            <person name="Alam M."/>
            <person name="Haque M.S."/>
            <person name="Islam M.S."/>
            <person name="Emdad E.M."/>
            <person name="Islam M.M."/>
            <person name="Ahmed B."/>
            <person name="Halim A."/>
            <person name="Hossen Q.M.M."/>
            <person name="Hossain M.Z."/>
            <person name="Ahmed R."/>
            <person name="Khan M.M."/>
            <person name="Islam R."/>
            <person name="Rashid M.M."/>
            <person name="Khan S.A."/>
            <person name="Rahman M.S."/>
            <person name="Alam M."/>
        </authorList>
    </citation>
    <scope>NUCLEOTIDE SEQUENCE [LARGE SCALE GENOMIC DNA]</scope>
    <source>
        <strain evidence="2">cv. CVL-1</strain>
        <tissue evidence="1">Whole seedling</tissue>
    </source>
</reference>
<sequence>MEAINNGFSHVFNVKTKQVPRENSSMSVDPMFQIELEVTFIVVKKSGRRAVFTEQGRFHSNAMHQFPLDYMVSNASDAVLNMLNSLLVPIDSVAVEDISGSALRLARAMKCGGNSFSRVLKVEIEAVVDKLPDDDDKHGIISFKPIKTCLLISFK</sequence>
<protein>
    <submittedName>
        <fullName evidence="1">Uncharacterized protein</fullName>
    </submittedName>
</protein>
<organism evidence="1 2">
    <name type="scientific">Corchorus capsularis</name>
    <name type="common">Jute</name>
    <dbReference type="NCBI Taxonomy" id="210143"/>
    <lineage>
        <taxon>Eukaryota</taxon>
        <taxon>Viridiplantae</taxon>
        <taxon>Streptophyta</taxon>
        <taxon>Embryophyta</taxon>
        <taxon>Tracheophyta</taxon>
        <taxon>Spermatophyta</taxon>
        <taxon>Magnoliopsida</taxon>
        <taxon>eudicotyledons</taxon>
        <taxon>Gunneridae</taxon>
        <taxon>Pentapetalae</taxon>
        <taxon>rosids</taxon>
        <taxon>malvids</taxon>
        <taxon>Malvales</taxon>
        <taxon>Malvaceae</taxon>
        <taxon>Grewioideae</taxon>
        <taxon>Apeibeae</taxon>
        <taxon>Corchorus</taxon>
    </lineage>
</organism>
<evidence type="ECO:0000313" key="2">
    <source>
        <dbReference type="Proteomes" id="UP000188268"/>
    </source>
</evidence>